<dbReference type="AlphaFoldDB" id="A0A1C2DXL8"/>
<dbReference type="EMBL" id="MDEN01000063">
    <property type="protein sequence ID" value="OCX19501.1"/>
    <property type="molecule type" value="Genomic_DNA"/>
</dbReference>
<dbReference type="NCBIfam" id="NF033557">
    <property type="entry name" value="LLB_putidacin"/>
    <property type="match status" value="1"/>
</dbReference>
<dbReference type="Gene3D" id="2.90.10.10">
    <property type="entry name" value="Bulb-type lectin domain"/>
    <property type="match status" value="1"/>
</dbReference>
<name>A0A1C2DXL8_9PSED</name>
<dbReference type="Gene3D" id="2.90.10.30">
    <property type="match status" value="1"/>
</dbReference>
<dbReference type="RefSeq" id="WP_065989185.1">
    <property type="nucleotide sequence ID" value="NZ_MDEN01000063.1"/>
</dbReference>
<evidence type="ECO:0000313" key="2">
    <source>
        <dbReference type="EMBL" id="OCX19501.1"/>
    </source>
</evidence>
<dbReference type="OrthoDB" id="8443920at2"/>
<accession>A0A1C2DXL8</accession>
<sequence length="277" mass="30217">MSDPTLTLFGGSGTSVLPPNQAMTIGQYLVSPNGRYRLVLQPDSNLVLWDGDTALWAGNDDQPYSENAAHAKIKITRFYVQGGGYLEDSLRQRLWVMDTGGVGDKSVIYRSHLVVQDDANIVILDVRAVFSSNTKATLLPNAAGVNIIPPGTYLEVGRQYPAGEFFLVFQADGNLVVYTKAGAVVWHTNTYGKDAKAAVMQTDGNFVIYSSTGVPLWSSQTGGFPGAYAQLQSNGAFVICTGVPIWARFGWKPGKLPKVFYPDNGPWKTFDRVIYTF</sequence>
<proteinExistence type="predicted"/>
<dbReference type="PROSITE" id="PS50927">
    <property type="entry name" value="BULB_LECTIN"/>
    <property type="match status" value="2"/>
</dbReference>
<dbReference type="SUPFAM" id="SSF51110">
    <property type="entry name" value="alpha-D-mannose-specific plant lectins"/>
    <property type="match status" value="2"/>
</dbReference>
<dbReference type="SMART" id="SM00108">
    <property type="entry name" value="B_lectin"/>
    <property type="match status" value="2"/>
</dbReference>
<protein>
    <recommendedName>
        <fullName evidence="1">Bulb-type lectin domain-containing protein</fullName>
    </recommendedName>
</protein>
<evidence type="ECO:0000259" key="1">
    <source>
        <dbReference type="PROSITE" id="PS50927"/>
    </source>
</evidence>
<reference evidence="2 3" key="1">
    <citation type="submission" date="2016-08" db="EMBL/GenBank/DDBJ databases">
        <title>Whole genome sequence of Pseudomonas graminis strain UASWS1507, a potential biological control agent for agriculture.</title>
        <authorList>
            <person name="Crovadore J."/>
            <person name="Calmin G."/>
            <person name="Chablais R."/>
            <person name="Cochard B."/>
            <person name="Lefort F."/>
        </authorList>
    </citation>
    <scope>NUCLEOTIDE SEQUENCE [LARGE SCALE GENOMIC DNA]</scope>
    <source>
        <strain evidence="2 3">UASWS1507</strain>
    </source>
</reference>
<gene>
    <name evidence="2" type="ORF">BBI10_13910</name>
</gene>
<dbReference type="Proteomes" id="UP000095143">
    <property type="component" value="Unassembled WGS sequence"/>
</dbReference>
<organism evidence="2 3">
    <name type="scientific">Pseudomonas graminis</name>
    <dbReference type="NCBI Taxonomy" id="158627"/>
    <lineage>
        <taxon>Bacteria</taxon>
        <taxon>Pseudomonadati</taxon>
        <taxon>Pseudomonadota</taxon>
        <taxon>Gammaproteobacteria</taxon>
        <taxon>Pseudomonadales</taxon>
        <taxon>Pseudomonadaceae</taxon>
        <taxon>Pseudomonas</taxon>
    </lineage>
</organism>
<evidence type="ECO:0000313" key="3">
    <source>
        <dbReference type="Proteomes" id="UP000095143"/>
    </source>
</evidence>
<dbReference type="InterPro" id="IPR001480">
    <property type="entry name" value="Bulb-type_lectin_dom"/>
</dbReference>
<comment type="caution">
    <text evidence="2">The sequence shown here is derived from an EMBL/GenBank/DDBJ whole genome shotgun (WGS) entry which is preliminary data.</text>
</comment>
<dbReference type="CDD" id="cd00028">
    <property type="entry name" value="B_lectin"/>
    <property type="match status" value="1"/>
</dbReference>
<feature type="domain" description="Bulb-type lectin" evidence="1">
    <location>
        <begin position="145"/>
        <end position="252"/>
    </location>
</feature>
<dbReference type="InterPro" id="IPR036426">
    <property type="entry name" value="Bulb-type_lectin_dom_sf"/>
</dbReference>
<feature type="domain" description="Bulb-type lectin" evidence="1">
    <location>
        <begin position="14"/>
        <end position="136"/>
    </location>
</feature>